<dbReference type="RefSeq" id="WP_159456669.1">
    <property type="nucleotide sequence ID" value="NZ_FXWG01000004.1"/>
</dbReference>
<keyword evidence="2" id="KW-1185">Reference proteome</keyword>
<dbReference type="AlphaFoldDB" id="A0A1Y6FLL0"/>
<evidence type="ECO:0000313" key="1">
    <source>
        <dbReference type="EMBL" id="SMQ75818.1"/>
    </source>
</evidence>
<dbReference type="Proteomes" id="UP000194420">
    <property type="component" value="Unassembled WGS sequence"/>
</dbReference>
<sequence length="242" mass="28353">MRLVYFDECKYNLPAQPFYWLGALSICADAAPEIEESVNRLSDEYFGTRVLSRETEFHAKDIFHRKNHFRDWEIDRRLDCLLKLAEIVGNNKSIRKIEVRIDPSKMVANSGWEDKAFMFLTEKVQIDTKSLSETCIMIGDFDGEFADGNVANLSRFRADGTDYEFGKKIDRIIDSVYFIHSHHSRLLQLADVYTYCLQLDASPLPENYPREKLKQLIRADTKLHSPQRYKNWPTEQSWAKIK</sequence>
<evidence type="ECO:0008006" key="3">
    <source>
        <dbReference type="Google" id="ProtNLM"/>
    </source>
</evidence>
<gene>
    <name evidence="1" type="ORF">SAMN06297468_2970</name>
</gene>
<dbReference type="InterPro" id="IPR024524">
    <property type="entry name" value="DUF3800"/>
</dbReference>
<accession>A0A1Y6FLL0</accession>
<name>A0A1Y6FLL0_9SPHN</name>
<dbReference type="OrthoDB" id="7605133at2"/>
<dbReference type="Pfam" id="PF12686">
    <property type="entry name" value="DUF3800"/>
    <property type="match status" value="1"/>
</dbReference>
<proteinExistence type="predicted"/>
<evidence type="ECO:0000313" key="2">
    <source>
        <dbReference type="Proteomes" id="UP000194420"/>
    </source>
</evidence>
<dbReference type="EMBL" id="FXWG01000004">
    <property type="protein sequence ID" value="SMQ75818.1"/>
    <property type="molecule type" value="Genomic_DNA"/>
</dbReference>
<organism evidence="1 2">
    <name type="scientific">Altererythrobacter xiamenensis</name>
    <dbReference type="NCBI Taxonomy" id="1316679"/>
    <lineage>
        <taxon>Bacteria</taxon>
        <taxon>Pseudomonadati</taxon>
        <taxon>Pseudomonadota</taxon>
        <taxon>Alphaproteobacteria</taxon>
        <taxon>Sphingomonadales</taxon>
        <taxon>Erythrobacteraceae</taxon>
        <taxon>Altererythrobacter</taxon>
    </lineage>
</organism>
<protein>
    <recommendedName>
        <fullName evidence="3">DUF3800 domain-containing protein</fullName>
    </recommendedName>
</protein>
<reference evidence="2" key="1">
    <citation type="submission" date="2017-04" db="EMBL/GenBank/DDBJ databases">
        <authorList>
            <person name="Varghese N."/>
            <person name="Submissions S."/>
        </authorList>
    </citation>
    <scope>NUCLEOTIDE SEQUENCE [LARGE SCALE GENOMIC DNA]</scope>
</reference>